<sequence>MICYKQFSFIRTLTTCWHAHRHLHLLLLTPLFLGVKIKEEKELEQIKAKHCEIADAVHGDSWLLFISFYDVVLRDSSPLSSLPLFVITEEGNFCSILLKGEQVAQTQKAVADPL</sequence>
<comment type="caution">
    <text evidence="1">The sequence shown here is derived from an EMBL/GenBank/DDBJ whole genome shotgun (WGS) entry which is preliminary data.</text>
</comment>
<dbReference type="EMBL" id="CM042011">
    <property type="protein sequence ID" value="KAI3767314.1"/>
    <property type="molecule type" value="Genomic_DNA"/>
</dbReference>
<accession>A0ACB9F888</accession>
<name>A0ACB9F888_CICIN</name>
<evidence type="ECO:0000313" key="1">
    <source>
        <dbReference type="EMBL" id="KAI3767314.1"/>
    </source>
</evidence>
<gene>
    <name evidence="1" type="ORF">L2E82_17409</name>
</gene>
<proteinExistence type="predicted"/>
<keyword evidence="2" id="KW-1185">Reference proteome</keyword>
<dbReference type="Proteomes" id="UP001055811">
    <property type="component" value="Linkage Group LG03"/>
</dbReference>
<reference evidence="1 2" key="2">
    <citation type="journal article" date="2022" name="Mol. Ecol. Resour.">
        <title>The genomes of chicory, endive, great burdock and yacon provide insights into Asteraceae paleo-polyploidization history and plant inulin production.</title>
        <authorList>
            <person name="Fan W."/>
            <person name="Wang S."/>
            <person name="Wang H."/>
            <person name="Wang A."/>
            <person name="Jiang F."/>
            <person name="Liu H."/>
            <person name="Zhao H."/>
            <person name="Xu D."/>
            <person name="Zhang Y."/>
        </authorList>
    </citation>
    <scope>NUCLEOTIDE SEQUENCE [LARGE SCALE GENOMIC DNA]</scope>
    <source>
        <strain evidence="2">cv. Punajuju</strain>
        <tissue evidence="1">Leaves</tissue>
    </source>
</reference>
<protein>
    <submittedName>
        <fullName evidence="1">Uncharacterized protein</fullName>
    </submittedName>
</protein>
<organism evidence="1 2">
    <name type="scientific">Cichorium intybus</name>
    <name type="common">Chicory</name>
    <dbReference type="NCBI Taxonomy" id="13427"/>
    <lineage>
        <taxon>Eukaryota</taxon>
        <taxon>Viridiplantae</taxon>
        <taxon>Streptophyta</taxon>
        <taxon>Embryophyta</taxon>
        <taxon>Tracheophyta</taxon>
        <taxon>Spermatophyta</taxon>
        <taxon>Magnoliopsida</taxon>
        <taxon>eudicotyledons</taxon>
        <taxon>Gunneridae</taxon>
        <taxon>Pentapetalae</taxon>
        <taxon>asterids</taxon>
        <taxon>campanulids</taxon>
        <taxon>Asterales</taxon>
        <taxon>Asteraceae</taxon>
        <taxon>Cichorioideae</taxon>
        <taxon>Cichorieae</taxon>
        <taxon>Cichoriinae</taxon>
        <taxon>Cichorium</taxon>
    </lineage>
</organism>
<reference evidence="2" key="1">
    <citation type="journal article" date="2022" name="Mol. Ecol. Resour.">
        <title>The genomes of chicory, endive, great burdock and yacon provide insights into Asteraceae palaeo-polyploidization history and plant inulin production.</title>
        <authorList>
            <person name="Fan W."/>
            <person name="Wang S."/>
            <person name="Wang H."/>
            <person name="Wang A."/>
            <person name="Jiang F."/>
            <person name="Liu H."/>
            <person name="Zhao H."/>
            <person name="Xu D."/>
            <person name="Zhang Y."/>
        </authorList>
    </citation>
    <scope>NUCLEOTIDE SEQUENCE [LARGE SCALE GENOMIC DNA]</scope>
    <source>
        <strain evidence="2">cv. Punajuju</strain>
    </source>
</reference>
<evidence type="ECO:0000313" key="2">
    <source>
        <dbReference type="Proteomes" id="UP001055811"/>
    </source>
</evidence>